<evidence type="ECO:0000313" key="1">
    <source>
        <dbReference type="EMBL" id="WAR06510.1"/>
    </source>
</evidence>
<proteinExistence type="predicted"/>
<name>A0ABY7E9I4_MYAAR</name>
<dbReference type="InterPro" id="IPR008952">
    <property type="entry name" value="Tetraspanin_EC2_sf"/>
</dbReference>
<dbReference type="Gene3D" id="1.10.1450.10">
    <property type="entry name" value="Tetraspanin"/>
    <property type="match status" value="1"/>
</dbReference>
<accession>A0ABY7E9I4</accession>
<dbReference type="EMBL" id="CP111016">
    <property type="protein sequence ID" value="WAR06510.1"/>
    <property type="molecule type" value="Genomic_DNA"/>
</dbReference>
<protein>
    <submittedName>
        <fullName evidence="1">Uncharacterized protein</fullName>
    </submittedName>
</protein>
<reference evidence="1" key="1">
    <citation type="submission" date="2022-11" db="EMBL/GenBank/DDBJ databases">
        <title>Centuries of genome instability and evolution in soft-shell clam transmissible cancer (bioRxiv).</title>
        <authorList>
            <person name="Hart S.F.M."/>
            <person name="Yonemitsu M.A."/>
            <person name="Giersch R.M."/>
            <person name="Beal B.F."/>
            <person name="Arriagada G."/>
            <person name="Davis B.W."/>
            <person name="Ostrander E.A."/>
            <person name="Goff S.P."/>
            <person name="Metzger M.J."/>
        </authorList>
    </citation>
    <scope>NUCLEOTIDE SEQUENCE</scope>
    <source>
        <strain evidence="1">MELC-2E11</strain>
        <tissue evidence="1">Siphon/mantle</tissue>
    </source>
</reference>
<gene>
    <name evidence="1" type="ORF">MAR_021879</name>
</gene>
<organism evidence="1 2">
    <name type="scientific">Mya arenaria</name>
    <name type="common">Soft-shell clam</name>
    <dbReference type="NCBI Taxonomy" id="6604"/>
    <lineage>
        <taxon>Eukaryota</taxon>
        <taxon>Metazoa</taxon>
        <taxon>Spiralia</taxon>
        <taxon>Lophotrochozoa</taxon>
        <taxon>Mollusca</taxon>
        <taxon>Bivalvia</taxon>
        <taxon>Autobranchia</taxon>
        <taxon>Heteroconchia</taxon>
        <taxon>Euheterodonta</taxon>
        <taxon>Imparidentia</taxon>
        <taxon>Neoheterodontei</taxon>
        <taxon>Myida</taxon>
        <taxon>Myoidea</taxon>
        <taxon>Myidae</taxon>
        <taxon>Mya</taxon>
    </lineage>
</organism>
<dbReference type="Proteomes" id="UP001164746">
    <property type="component" value="Chromosome 5"/>
</dbReference>
<evidence type="ECO:0000313" key="2">
    <source>
        <dbReference type="Proteomes" id="UP001164746"/>
    </source>
</evidence>
<sequence>MGILTSLGRVYVVVMKCCGVDGYKDFENGNSWDLKETTNPANKVRVLKMPVSCCKSLPQSDDLSCAQTVSDTLNYHDTLLLIVSGIAILVMNDDAKAQTKQCAS</sequence>
<keyword evidence="2" id="KW-1185">Reference proteome</keyword>